<dbReference type="PANTHER" id="PTHR42942">
    <property type="entry name" value="6-O-METHYLGUANINE DNA METHYLTRANSFERASE"/>
    <property type="match status" value="1"/>
</dbReference>
<keyword evidence="1" id="KW-0227">DNA damage</keyword>
<dbReference type="SUPFAM" id="SSF46767">
    <property type="entry name" value="Methylated DNA-protein cysteine methyltransferase, C-terminal domain"/>
    <property type="match status" value="1"/>
</dbReference>
<dbReference type="PANTHER" id="PTHR42942:SF1">
    <property type="entry name" value="ALKYLTRANSFERASE-LIKE PROTEIN 1"/>
    <property type="match status" value="1"/>
</dbReference>
<evidence type="ECO:0000259" key="2">
    <source>
        <dbReference type="Pfam" id="PF01035"/>
    </source>
</evidence>
<dbReference type="EMBL" id="DSRT01000174">
    <property type="protein sequence ID" value="HGW29906.1"/>
    <property type="molecule type" value="Genomic_DNA"/>
</dbReference>
<dbReference type="CDD" id="cd06445">
    <property type="entry name" value="ATase"/>
    <property type="match status" value="1"/>
</dbReference>
<dbReference type="InterPro" id="IPR052520">
    <property type="entry name" value="ATL_DNA_repair"/>
</dbReference>
<name>A0A7C4TJV4_UNCKA</name>
<comment type="caution">
    <text evidence="3">The sequence shown here is derived from an EMBL/GenBank/DDBJ whole genome shotgun (WGS) entry which is preliminary data.</text>
</comment>
<proteinExistence type="predicted"/>
<dbReference type="Pfam" id="PF01035">
    <property type="entry name" value="DNA_binding_1"/>
    <property type="match status" value="1"/>
</dbReference>
<feature type="domain" description="Methylated-DNA-[protein]-cysteine S-methyltransferase DNA binding" evidence="2">
    <location>
        <begin position="4"/>
        <end position="85"/>
    </location>
</feature>
<dbReference type="Gene3D" id="1.10.10.10">
    <property type="entry name" value="Winged helix-like DNA-binding domain superfamily/Winged helix DNA-binding domain"/>
    <property type="match status" value="1"/>
</dbReference>
<dbReference type="AlphaFoldDB" id="A0A7C4TJV4"/>
<organism evidence="3">
    <name type="scientific">candidate division WWE3 bacterium</name>
    <dbReference type="NCBI Taxonomy" id="2053526"/>
    <lineage>
        <taxon>Bacteria</taxon>
        <taxon>Katanobacteria</taxon>
    </lineage>
</organism>
<dbReference type="InterPro" id="IPR036217">
    <property type="entry name" value="MethylDNA_cys_MeTrfase_DNAb"/>
</dbReference>
<accession>A0A7C4TJV4</accession>
<sequence length="118" mass="13804">MPSFKENVIKVVNKIPHGKVMSYGQVALYAGFPRGARQVGWILNKLDYESKVPWWRVINNAGRISIKGSEYLPIEQKEKLESEGVKVHDDFTFDIEKYRYIPKENEFIELEMDKGYSF</sequence>
<gene>
    <name evidence="3" type="ORF">ENR63_03230</name>
</gene>
<evidence type="ECO:0000313" key="3">
    <source>
        <dbReference type="EMBL" id="HGW29906.1"/>
    </source>
</evidence>
<dbReference type="InterPro" id="IPR014048">
    <property type="entry name" value="MethylDNA_cys_MeTrfase_DNA-bd"/>
</dbReference>
<dbReference type="GO" id="GO:0006281">
    <property type="term" value="P:DNA repair"/>
    <property type="evidence" value="ECO:0007669"/>
    <property type="project" value="InterPro"/>
</dbReference>
<evidence type="ECO:0000256" key="1">
    <source>
        <dbReference type="ARBA" id="ARBA00022763"/>
    </source>
</evidence>
<protein>
    <submittedName>
        <fullName evidence="3">MGMT family protein</fullName>
    </submittedName>
</protein>
<reference evidence="3" key="1">
    <citation type="journal article" date="2020" name="mSystems">
        <title>Genome- and Community-Level Interaction Insights into Carbon Utilization and Element Cycling Functions of Hydrothermarchaeota in Hydrothermal Sediment.</title>
        <authorList>
            <person name="Zhou Z."/>
            <person name="Liu Y."/>
            <person name="Xu W."/>
            <person name="Pan J."/>
            <person name="Luo Z.H."/>
            <person name="Li M."/>
        </authorList>
    </citation>
    <scope>NUCLEOTIDE SEQUENCE [LARGE SCALE GENOMIC DNA]</scope>
    <source>
        <strain evidence="3">SpSt-417</strain>
    </source>
</reference>
<dbReference type="InterPro" id="IPR036388">
    <property type="entry name" value="WH-like_DNA-bd_sf"/>
</dbReference>
<dbReference type="GO" id="GO:0003824">
    <property type="term" value="F:catalytic activity"/>
    <property type="evidence" value="ECO:0007669"/>
    <property type="project" value="InterPro"/>
</dbReference>